<keyword evidence="1 4" id="KW-0963">Cytoplasm</keyword>
<evidence type="ECO:0000256" key="4">
    <source>
        <dbReference type="HAMAP-Rule" id="MF_01185"/>
    </source>
</evidence>
<dbReference type="PANTHER" id="PTHR39190">
    <property type="entry name" value="FLAGELLAR ASSEMBLY FACTOR FLIW"/>
    <property type="match status" value="1"/>
</dbReference>
<accession>A0ABW8AHL3</accession>
<sequence>MNSSVDVAERGANSSDDGVGEEFPSITFVHSVPGFPGLRKFALVGLDLDEDDTEGSEAPEAGDGVPAPRADGEPTGHPAVVDPVLHELRSLDQPDIRFMVATAYAFFPDYNIELDDQVCENLALTDAADALVLVILTLGQDIGSTTANLLAPVVVNGKNRSAAQVILSGSEWPVHAPLG</sequence>
<dbReference type="Pfam" id="PF02623">
    <property type="entry name" value="FliW"/>
    <property type="match status" value="1"/>
</dbReference>
<feature type="region of interest" description="Disordered" evidence="5">
    <location>
        <begin position="1"/>
        <end position="22"/>
    </location>
</feature>
<evidence type="ECO:0000256" key="2">
    <source>
        <dbReference type="ARBA" id="ARBA00022795"/>
    </source>
</evidence>
<organism evidence="6 7">
    <name type="scientific">Spongisporangium articulatum</name>
    <dbReference type="NCBI Taxonomy" id="3362603"/>
    <lineage>
        <taxon>Bacteria</taxon>
        <taxon>Bacillati</taxon>
        <taxon>Actinomycetota</taxon>
        <taxon>Actinomycetes</taxon>
        <taxon>Kineosporiales</taxon>
        <taxon>Kineosporiaceae</taxon>
        <taxon>Spongisporangium</taxon>
    </lineage>
</organism>
<evidence type="ECO:0000313" key="7">
    <source>
        <dbReference type="Proteomes" id="UP001612915"/>
    </source>
</evidence>
<dbReference type="EMBL" id="JBITLV010000001">
    <property type="protein sequence ID" value="MFI7585851.1"/>
    <property type="molecule type" value="Genomic_DNA"/>
</dbReference>
<dbReference type="PANTHER" id="PTHR39190:SF1">
    <property type="entry name" value="FLAGELLAR ASSEMBLY FACTOR FLIW"/>
    <property type="match status" value="1"/>
</dbReference>
<evidence type="ECO:0000256" key="3">
    <source>
        <dbReference type="ARBA" id="ARBA00022845"/>
    </source>
</evidence>
<comment type="function">
    <text evidence="4">Acts as an anti-CsrA protein, binds CsrA and prevents it from repressing translation of its target genes, one of which is flagellin. Binds to flagellin and participates in the assembly of the flagellum.</text>
</comment>
<dbReference type="SUPFAM" id="SSF141457">
    <property type="entry name" value="BH3618-like"/>
    <property type="match status" value="1"/>
</dbReference>
<protein>
    <recommendedName>
        <fullName evidence="4">Flagellar assembly factor FliW</fullName>
    </recommendedName>
</protein>
<evidence type="ECO:0000256" key="5">
    <source>
        <dbReference type="SAM" id="MobiDB-lite"/>
    </source>
</evidence>
<dbReference type="Proteomes" id="UP001612915">
    <property type="component" value="Unassembled WGS sequence"/>
</dbReference>
<keyword evidence="4" id="KW-0143">Chaperone</keyword>
<dbReference type="Gene3D" id="2.30.290.10">
    <property type="entry name" value="BH3618-like"/>
    <property type="match status" value="1"/>
</dbReference>
<comment type="similarity">
    <text evidence="4">Belongs to the FliW family.</text>
</comment>
<dbReference type="InterPro" id="IPR024046">
    <property type="entry name" value="Flagellar_assmbl_FliW_dom_sf"/>
</dbReference>
<reference evidence="6 7" key="1">
    <citation type="submission" date="2024-10" db="EMBL/GenBank/DDBJ databases">
        <title>The Natural Products Discovery Center: Release of the First 8490 Sequenced Strains for Exploring Actinobacteria Biosynthetic Diversity.</title>
        <authorList>
            <person name="Kalkreuter E."/>
            <person name="Kautsar S.A."/>
            <person name="Yang D."/>
            <person name="Bader C.D."/>
            <person name="Teijaro C.N."/>
            <person name="Fluegel L."/>
            <person name="Davis C.M."/>
            <person name="Simpson J.R."/>
            <person name="Lauterbach L."/>
            <person name="Steele A.D."/>
            <person name="Gui C."/>
            <person name="Meng S."/>
            <person name="Li G."/>
            <person name="Viehrig K."/>
            <person name="Ye F."/>
            <person name="Su P."/>
            <person name="Kiefer A.F."/>
            <person name="Nichols A."/>
            <person name="Cepeda A.J."/>
            <person name="Yan W."/>
            <person name="Fan B."/>
            <person name="Jiang Y."/>
            <person name="Adhikari A."/>
            <person name="Zheng C.-J."/>
            <person name="Schuster L."/>
            <person name="Cowan T.M."/>
            <person name="Smanski M.J."/>
            <person name="Chevrette M.G."/>
            <person name="De Carvalho L.P.S."/>
            <person name="Shen B."/>
        </authorList>
    </citation>
    <scope>NUCLEOTIDE SEQUENCE [LARGE SCALE GENOMIC DNA]</scope>
    <source>
        <strain evidence="6 7">NPDC049639</strain>
    </source>
</reference>
<keyword evidence="2 4" id="KW-1005">Bacterial flagellum biogenesis</keyword>
<comment type="caution">
    <text evidence="6">The sequence shown here is derived from an EMBL/GenBank/DDBJ whole genome shotgun (WGS) entry which is preliminary data.</text>
</comment>
<dbReference type="HAMAP" id="MF_01185">
    <property type="entry name" value="FliW"/>
    <property type="match status" value="1"/>
</dbReference>
<evidence type="ECO:0000256" key="1">
    <source>
        <dbReference type="ARBA" id="ARBA00022490"/>
    </source>
</evidence>
<name>A0ABW8AHL3_9ACTN</name>
<dbReference type="InterPro" id="IPR003775">
    <property type="entry name" value="Flagellar_assembly_factor_FliW"/>
</dbReference>
<dbReference type="RefSeq" id="WP_398274445.1">
    <property type="nucleotide sequence ID" value="NZ_JBITLV010000001.1"/>
</dbReference>
<keyword evidence="7" id="KW-1185">Reference proteome</keyword>
<evidence type="ECO:0000313" key="6">
    <source>
        <dbReference type="EMBL" id="MFI7585851.1"/>
    </source>
</evidence>
<proteinExistence type="inferred from homology"/>
<keyword evidence="6" id="KW-0969">Cilium</keyword>
<keyword evidence="3 4" id="KW-0810">Translation regulation</keyword>
<comment type="subcellular location">
    <subcellularLocation>
        <location evidence="4">Cytoplasm</location>
    </subcellularLocation>
</comment>
<comment type="subunit">
    <text evidence="4">Interacts with translational regulator CsrA and flagellin(s).</text>
</comment>
<keyword evidence="6" id="KW-0282">Flagellum</keyword>
<gene>
    <name evidence="4 6" type="primary">fliW</name>
    <name evidence="6" type="ORF">ACIB24_02105</name>
</gene>
<keyword evidence="6" id="KW-0966">Cell projection</keyword>
<feature type="region of interest" description="Disordered" evidence="5">
    <location>
        <begin position="50"/>
        <end position="76"/>
    </location>
</feature>